<dbReference type="EMBL" id="CP021112">
    <property type="protein sequence ID" value="ARQ01564.1"/>
    <property type="molecule type" value="Genomic_DNA"/>
</dbReference>
<dbReference type="InterPro" id="IPR021150">
    <property type="entry name" value="Ubiq_cyt_c_chap"/>
</dbReference>
<name>A0A1W6ZW11_9HYPH</name>
<dbReference type="KEGG" id="psin:CAK95_22470"/>
<dbReference type="RefSeq" id="WP_086089955.1">
    <property type="nucleotide sequence ID" value="NZ_CP021112.1"/>
</dbReference>
<evidence type="ECO:0000313" key="4">
    <source>
        <dbReference type="Proteomes" id="UP000194137"/>
    </source>
</evidence>
<sequence length="179" mass="19472">MLNVFRRNPRAATIEALYGAIVAQARSPVFYLAYGIPDTVNGRLDALMLHLAMAFERLSQGDEDAKAVGQEVFDRFCLDMDDHLREDGISDMKVPKQVRGVAAAFFGRHGAYISALRAGDEAALKTAISRNVFEGVDAPSVPRLAGYMQATMAMLDRQDPAVIATGKIVWPDPGPFGQT</sequence>
<dbReference type="PANTHER" id="PTHR12184:SF1">
    <property type="entry name" value="UBIQUINOL-CYTOCHROME-C REDUCTASE COMPLEX ASSEMBLY FACTOR 1"/>
    <property type="match status" value="1"/>
</dbReference>
<dbReference type="Proteomes" id="UP000194137">
    <property type="component" value="Chromosome"/>
</dbReference>
<organism evidence="3 4">
    <name type="scientific">Pseudorhodoplanes sinuspersici</name>
    <dbReference type="NCBI Taxonomy" id="1235591"/>
    <lineage>
        <taxon>Bacteria</taxon>
        <taxon>Pseudomonadati</taxon>
        <taxon>Pseudomonadota</taxon>
        <taxon>Alphaproteobacteria</taxon>
        <taxon>Hyphomicrobiales</taxon>
        <taxon>Pseudorhodoplanes</taxon>
    </lineage>
</organism>
<dbReference type="AlphaFoldDB" id="A0A1W6ZW11"/>
<protein>
    <submittedName>
        <fullName evidence="3">Uncharacterized protein</fullName>
    </submittedName>
</protein>
<evidence type="ECO:0000256" key="1">
    <source>
        <dbReference type="ARBA" id="ARBA00006407"/>
    </source>
</evidence>
<proteinExistence type="inferred from homology"/>
<evidence type="ECO:0000313" key="3">
    <source>
        <dbReference type="EMBL" id="ARQ01564.1"/>
    </source>
</evidence>
<comment type="similarity">
    <text evidence="2">Belongs to the UPF0174 family.</text>
</comment>
<dbReference type="Pfam" id="PF03981">
    <property type="entry name" value="Ubiq_cyt_C_chap"/>
    <property type="match status" value="1"/>
</dbReference>
<reference evidence="3 4" key="1">
    <citation type="submission" date="2017-05" db="EMBL/GenBank/DDBJ databases">
        <title>Full genome sequence of Pseudorhodoplanes sinuspersici.</title>
        <authorList>
            <person name="Dastgheib S.M.M."/>
            <person name="Shavandi M."/>
            <person name="Tirandaz H."/>
        </authorList>
    </citation>
    <scope>NUCLEOTIDE SEQUENCE [LARGE SCALE GENOMIC DNA]</scope>
    <source>
        <strain evidence="3 4">RIPI110</strain>
    </source>
</reference>
<evidence type="ECO:0000256" key="2">
    <source>
        <dbReference type="ARBA" id="ARBA00006436"/>
    </source>
</evidence>
<dbReference type="STRING" id="1235591.CAK95_22470"/>
<comment type="similarity">
    <text evidence="1">Belongs to the CBP3 family.</text>
</comment>
<dbReference type="PIRSF" id="PIRSF032079">
    <property type="entry name" value="UCP032079"/>
    <property type="match status" value="1"/>
</dbReference>
<dbReference type="InterPro" id="IPR007129">
    <property type="entry name" value="Ubiqinol_cyt_c_chaperone_CPB3"/>
</dbReference>
<dbReference type="OrthoDB" id="7158889at2"/>
<dbReference type="InterPro" id="IPR014569">
    <property type="entry name" value="Ubq_cyt-c_CBP3-rel"/>
</dbReference>
<accession>A0A1W6ZW11</accession>
<dbReference type="PANTHER" id="PTHR12184">
    <property type="entry name" value="UBIQUINOL-CYTOCHROME C REDUCTASE COMPLEX ASSEMBLY FACTOR 1 FAMILY MEMBER"/>
    <property type="match status" value="1"/>
</dbReference>
<gene>
    <name evidence="3" type="ORF">CAK95_22470</name>
</gene>
<keyword evidence="4" id="KW-1185">Reference proteome</keyword>